<dbReference type="InterPro" id="IPR002637">
    <property type="entry name" value="RdgB/HAM1"/>
</dbReference>
<evidence type="ECO:0000256" key="2">
    <source>
        <dbReference type="ARBA" id="ARBA00008023"/>
    </source>
</evidence>
<dbReference type="HAMAP" id="MF_01405">
    <property type="entry name" value="Non_canon_purine_NTPase"/>
    <property type="match status" value="1"/>
</dbReference>
<dbReference type="SUPFAM" id="SSF52972">
    <property type="entry name" value="ITPase-like"/>
    <property type="match status" value="1"/>
</dbReference>
<evidence type="ECO:0000256" key="8">
    <source>
        <dbReference type="ARBA" id="ARBA00023080"/>
    </source>
</evidence>
<dbReference type="EC" id="3.6.1.66" evidence="11"/>
<evidence type="ECO:0000256" key="12">
    <source>
        <dbReference type="ARBA" id="ARBA00071289"/>
    </source>
</evidence>
<dbReference type="GO" id="GO:0046872">
    <property type="term" value="F:metal ion binding"/>
    <property type="evidence" value="ECO:0007669"/>
    <property type="project" value="UniProtKB-KW"/>
</dbReference>
<dbReference type="InterPro" id="IPR029001">
    <property type="entry name" value="ITPase-like_fam"/>
</dbReference>
<name>A0A6J6CIE9_9ZZZZ</name>
<comment type="catalytic activity">
    <reaction evidence="9">
        <text>dITP + H2O = dIMP + diphosphate + H(+)</text>
        <dbReference type="Rhea" id="RHEA:28342"/>
        <dbReference type="ChEBI" id="CHEBI:15377"/>
        <dbReference type="ChEBI" id="CHEBI:15378"/>
        <dbReference type="ChEBI" id="CHEBI:33019"/>
        <dbReference type="ChEBI" id="CHEBI:61194"/>
        <dbReference type="ChEBI" id="CHEBI:61382"/>
        <dbReference type="EC" id="3.6.1.66"/>
    </reaction>
</comment>
<comment type="cofactor">
    <cofactor evidence="1">
        <name>Mg(2+)</name>
        <dbReference type="ChEBI" id="CHEBI:18420"/>
    </cofactor>
</comment>
<comment type="similarity">
    <text evidence="2">Belongs to the HAM1 NTPase family.</text>
</comment>
<evidence type="ECO:0000256" key="9">
    <source>
        <dbReference type="ARBA" id="ARBA00051875"/>
    </source>
</evidence>
<keyword evidence="5" id="KW-0547">Nucleotide-binding</keyword>
<dbReference type="GO" id="GO:0036220">
    <property type="term" value="F:ITP diphosphatase activity"/>
    <property type="evidence" value="ECO:0007669"/>
    <property type="project" value="UniProtKB-EC"/>
</dbReference>
<evidence type="ECO:0000256" key="10">
    <source>
        <dbReference type="ARBA" id="ARBA00052017"/>
    </source>
</evidence>
<dbReference type="GO" id="GO:0017111">
    <property type="term" value="F:ribonucleoside triphosphate phosphatase activity"/>
    <property type="evidence" value="ECO:0007669"/>
    <property type="project" value="InterPro"/>
</dbReference>
<dbReference type="Gene3D" id="3.90.950.10">
    <property type="match status" value="1"/>
</dbReference>
<comment type="catalytic activity">
    <reaction evidence="10">
        <text>XTP + H2O = XMP + diphosphate + H(+)</text>
        <dbReference type="Rhea" id="RHEA:28610"/>
        <dbReference type="ChEBI" id="CHEBI:15377"/>
        <dbReference type="ChEBI" id="CHEBI:15378"/>
        <dbReference type="ChEBI" id="CHEBI:33019"/>
        <dbReference type="ChEBI" id="CHEBI:57464"/>
        <dbReference type="ChEBI" id="CHEBI:61314"/>
        <dbReference type="EC" id="3.6.1.66"/>
    </reaction>
</comment>
<dbReference type="GO" id="GO:0005829">
    <property type="term" value="C:cytosol"/>
    <property type="evidence" value="ECO:0007669"/>
    <property type="project" value="TreeGrafter"/>
</dbReference>
<dbReference type="PANTHER" id="PTHR11067:SF9">
    <property type="entry name" value="INOSINE TRIPHOSPHATE PYROPHOSPHATASE"/>
    <property type="match status" value="1"/>
</dbReference>
<evidence type="ECO:0000256" key="6">
    <source>
        <dbReference type="ARBA" id="ARBA00022801"/>
    </source>
</evidence>
<evidence type="ECO:0000256" key="11">
    <source>
        <dbReference type="ARBA" id="ARBA00066468"/>
    </source>
</evidence>
<evidence type="ECO:0000256" key="16">
    <source>
        <dbReference type="ARBA" id="ARBA00083635"/>
    </source>
</evidence>
<comment type="subunit">
    <text evidence="3">Homodimer.</text>
</comment>
<keyword evidence="8" id="KW-0546">Nucleotide metabolism</keyword>
<accession>A0A6J6CIE9</accession>
<dbReference type="Pfam" id="PF01725">
    <property type="entry name" value="Ham1p_like"/>
    <property type="match status" value="1"/>
</dbReference>
<evidence type="ECO:0000256" key="14">
    <source>
        <dbReference type="ARBA" id="ARBA00078805"/>
    </source>
</evidence>
<dbReference type="NCBIfam" id="TIGR00042">
    <property type="entry name" value="RdgB/HAM1 family non-canonical purine NTP pyrophosphatase"/>
    <property type="match status" value="1"/>
</dbReference>
<keyword evidence="7" id="KW-0460">Magnesium</keyword>
<dbReference type="GO" id="GO:0009146">
    <property type="term" value="P:purine nucleoside triphosphate catabolic process"/>
    <property type="evidence" value="ECO:0007669"/>
    <property type="project" value="UniProtKB-ARBA"/>
</dbReference>
<sequence length="200" mass="21664">MQIVLATRNKGKIRELERIFAITLPSVELLGTDSFPELSDIEESEDTFEGNALLKAREVSRFTQLPAIADDSGLAVDHLGGAPGIYSARYSGVHGDDQANLEKVLREMLGITNRSAQFVCAAAFVTPGGFEKVIRAEMAGQLIDHARGVNGFGYDPIFVPDGFSETSGEIAPDIKDSISHRGKAMRALAELISAEREKWA</sequence>
<organism evidence="17">
    <name type="scientific">freshwater metagenome</name>
    <dbReference type="NCBI Taxonomy" id="449393"/>
    <lineage>
        <taxon>unclassified sequences</taxon>
        <taxon>metagenomes</taxon>
        <taxon>ecological metagenomes</taxon>
    </lineage>
</organism>
<gene>
    <name evidence="17" type="ORF">UFOPK1506_00383</name>
</gene>
<dbReference type="GO" id="GO:0000166">
    <property type="term" value="F:nucleotide binding"/>
    <property type="evidence" value="ECO:0007669"/>
    <property type="project" value="UniProtKB-KW"/>
</dbReference>
<dbReference type="InterPro" id="IPR020922">
    <property type="entry name" value="dITP/XTP_pyrophosphatase"/>
</dbReference>
<keyword evidence="6" id="KW-0378">Hydrolase</keyword>
<evidence type="ECO:0000256" key="4">
    <source>
        <dbReference type="ARBA" id="ARBA00022723"/>
    </source>
</evidence>
<dbReference type="CDD" id="cd00515">
    <property type="entry name" value="HAM1"/>
    <property type="match status" value="1"/>
</dbReference>
<evidence type="ECO:0000256" key="7">
    <source>
        <dbReference type="ARBA" id="ARBA00022842"/>
    </source>
</evidence>
<proteinExistence type="inferred from homology"/>
<evidence type="ECO:0000313" key="17">
    <source>
        <dbReference type="EMBL" id="CAB4550019.1"/>
    </source>
</evidence>
<reference evidence="17" key="1">
    <citation type="submission" date="2020-05" db="EMBL/GenBank/DDBJ databases">
        <authorList>
            <person name="Chiriac C."/>
            <person name="Salcher M."/>
            <person name="Ghai R."/>
            <person name="Kavagutti S V."/>
        </authorList>
    </citation>
    <scope>NUCLEOTIDE SEQUENCE</scope>
</reference>
<protein>
    <recommendedName>
        <fullName evidence="12">dITP/XTP pyrophosphatase</fullName>
        <ecNumber evidence="11">3.6.1.66</ecNumber>
    </recommendedName>
    <alternativeName>
        <fullName evidence="13">Non-canonical purine NTP pyrophosphatase</fullName>
    </alternativeName>
    <alternativeName>
        <fullName evidence="14">Non-standard purine NTP pyrophosphatase</fullName>
    </alternativeName>
    <alternativeName>
        <fullName evidence="16">Nucleoside-triphosphate diphosphatase</fullName>
    </alternativeName>
    <alternativeName>
        <fullName evidence="15">Nucleoside-triphosphate pyrophosphatase</fullName>
    </alternativeName>
</protein>
<evidence type="ECO:0000256" key="13">
    <source>
        <dbReference type="ARBA" id="ARBA00075987"/>
    </source>
</evidence>
<evidence type="ECO:0000256" key="15">
    <source>
        <dbReference type="ARBA" id="ARBA00083186"/>
    </source>
</evidence>
<evidence type="ECO:0000256" key="5">
    <source>
        <dbReference type="ARBA" id="ARBA00022741"/>
    </source>
</evidence>
<dbReference type="GO" id="GO:0036222">
    <property type="term" value="F:XTP diphosphatase activity"/>
    <property type="evidence" value="ECO:0007669"/>
    <property type="project" value="UniProtKB-ARBA"/>
</dbReference>
<dbReference type="EMBL" id="CAEZSV010000048">
    <property type="protein sequence ID" value="CAB4550019.1"/>
    <property type="molecule type" value="Genomic_DNA"/>
</dbReference>
<dbReference type="GO" id="GO:0035870">
    <property type="term" value="F:dITP diphosphatase activity"/>
    <property type="evidence" value="ECO:0007669"/>
    <property type="project" value="UniProtKB-ARBA"/>
</dbReference>
<dbReference type="AlphaFoldDB" id="A0A6J6CIE9"/>
<dbReference type="PANTHER" id="PTHR11067">
    <property type="entry name" value="INOSINE TRIPHOSPHATE PYROPHOSPHATASE/HAM1 PROTEIN"/>
    <property type="match status" value="1"/>
</dbReference>
<dbReference type="GO" id="GO:0009117">
    <property type="term" value="P:nucleotide metabolic process"/>
    <property type="evidence" value="ECO:0007669"/>
    <property type="project" value="UniProtKB-KW"/>
</dbReference>
<dbReference type="FunFam" id="3.90.950.10:FF:000001">
    <property type="entry name" value="dITP/XTP pyrophosphatase"/>
    <property type="match status" value="1"/>
</dbReference>
<keyword evidence="4" id="KW-0479">Metal-binding</keyword>
<evidence type="ECO:0000256" key="1">
    <source>
        <dbReference type="ARBA" id="ARBA00001946"/>
    </source>
</evidence>
<evidence type="ECO:0000256" key="3">
    <source>
        <dbReference type="ARBA" id="ARBA00011738"/>
    </source>
</evidence>